<protein>
    <submittedName>
        <fullName evidence="1">Uncharacterized protein</fullName>
    </submittedName>
</protein>
<dbReference type="Proteomes" id="UP001281761">
    <property type="component" value="Unassembled WGS sequence"/>
</dbReference>
<organism evidence="1 2">
    <name type="scientific">Blattamonas nauphoetae</name>
    <dbReference type="NCBI Taxonomy" id="2049346"/>
    <lineage>
        <taxon>Eukaryota</taxon>
        <taxon>Metamonada</taxon>
        <taxon>Preaxostyla</taxon>
        <taxon>Oxymonadida</taxon>
        <taxon>Blattamonas</taxon>
    </lineage>
</organism>
<sequence>MFPSLSASFHYCHIHRCSGNLHPHTFSHLIMTGEYPVPPTLSTHVVVTSQNNVFIRMWLGPVSILTFTSTAHSSPITSFSVPSLDDFQVETLLVKNDETRRQFDLHRKFFVPFVLITRSEKKLHDKQHSNNHVVRSKAKDD</sequence>
<gene>
    <name evidence="1" type="ORF">BLNAU_14062</name>
</gene>
<accession>A0ABQ9XHR9</accession>
<name>A0ABQ9XHR9_9EUKA</name>
<reference evidence="1 2" key="1">
    <citation type="journal article" date="2022" name="bioRxiv">
        <title>Genomics of Preaxostyla Flagellates Illuminates Evolutionary Transitions and the Path Towards Mitochondrial Loss.</title>
        <authorList>
            <person name="Novak L.V.F."/>
            <person name="Treitli S.C."/>
            <person name="Pyrih J."/>
            <person name="Halakuc P."/>
            <person name="Pipaliya S.V."/>
            <person name="Vacek V."/>
            <person name="Brzon O."/>
            <person name="Soukal P."/>
            <person name="Eme L."/>
            <person name="Dacks J.B."/>
            <person name="Karnkowska A."/>
            <person name="Elias M."/>
            <person name="Hampl V."/>
        </authorList>
    </citation>
    <scope>NUCLEOTIDE SEQUENCE [LARGE SCALE GENOMIC DNA]</scope>
    <source>
        <strain evidence="1">NAU3</strain>
        <tissue evidence="1">Gut</tissue>
    </source>
</reference>
<evidence type="ECO:0000313" key="2">
    <source>
        <dbReference type="Proteomes" id="UP001281761"/>
    </source>
</evidence>
<proteinExistence type="predicted"/>
<keyword evidence="2" id="KW-1185">Reference proteome</keyword>
<evidence type="ECO:0000313" key="1">
    <source>
        <dbReference type="EMBL" id="KAK2950984.1"/>
    </source>
</evidence>
<comment type="caution">
    <text evidence="1">The sequence shown here is derived from an EMBL/GenBank/DDBJ whole genome shotgun (WGS) entry which is preliminary data.</text>
</comment>
<dbReference type="EMBL" id="JARBJD010000126">
    <property type="protein sequence ID" value="KAK2950984.1"/>
    <property type="molecule type" value="Genomic_DNA"/>
</dbReference>